<feature type="binding site" evidence="8">
    <location>
        <begin position="209"/>
        <end position="216"/>
    </location>
    <ligand>
        <name>GTP</name>
        <dbReference type="ChEBI" id="CHEBI:37565"/>
        <label>2</label>
    </ligand>
</feature>
<keyword evidence="12" id="KW-1185">Reference proteome</keyword>
<evidence type="ECO:0000313" key="12">
    <source>
        <dbReference type="Proteomes" id="UP000234752"/>
    </source>
</evidence>
<dbReference type="InterPro" id="IPR016484">
    <property type="entry name" value="GTPase_Der"/>
</dbReference>
<dbReference type="Pfam" id="PF14714">
    <property type="entry name" value="KH_dom-like"/>
    <property type="match status" value="1"/>
</dbReference>
<dbReference type="InterPro" id="IPR015946">
    <property type="entry name" value="KH_dom-like_a/b"/>
</dbReference>
<accession>A0A2K9NK59</accession>
<gene>
    <name evidence="8" type="primary">der</name>
    <name evidence="11" type="ORF">C0V82_24265</name>
</gene>
<evidence type="ECO:0000256" key="7">
    <source>
        <dbReference type="ARBA" id="ARBA00032345"/>
    </source>
</evidence>
<dbReference type="PANTHER" id="PTHR43834:SF6">
    <property type="entry name" value="GTPASE DER"/>
    <property type="match status" value="1"/>
</dbReference>
<dbReference type="NCBIfam" id="TIGR00231">
    <property type="entry name" value="small_GTP"/>
    <property type="match status" value="2"/>
</dbReference>
<reference evidence="11 12" key="1">
    <citation type="submission" date="2017-12" db="EMBL/GenBank/DDBJ databases">
        <title>Genomes of bacteria within cyanobacterial aggregates.</title>
        <authorList>
            <person name="Cai H."/>
        </authorList>
    </citation>
    <scope>NUCLEOTIDE SEQUENCE [LARGE SCALE GENOMIC DNA]</scope>
    <source>
        <strain evidence="11 12">TH16</strain>
        <plasmid evidence="11 12">unnamed1</plasmid>
    </source>
</reference>
<evidence type="ECO:0000256" key="6">
    <source>
        <dbReference type="ARBA" id="ARBA00023134"/>
    </source>
</evidence>
<proteinExistence type="inferred from homology"/>
<dbReference type="PROSITE" id="PS51712">
    <property type="entry name" value="G_ENGA"/>
    <property type="match status" value="2"/>
</dbReference>
<comment type="function">
    <text evidence="8 10">GTPase that plays an essential role in the late steps of ribosome biogenesis.</text>
</comment>
<keyword evidence="11" id="KW-0614">Plasmid</keyword>
<dbReference type="GO" id="GO:0042254">
    <property type="term" value="P:ribosome biogenesis"/>
    <property type="evidence" value="ECO:0007669"/>
    <property type="project" value="UniProtKB-KW"/>
</dbReference>
<evidence type="ECO:0000256" key="9">
    <source>
        <dbReference type="PROSITE-ProRule" id="PRU01049"/>
    </source>
</evidence>
<keyword evidence="4 10" id="KW-0677">Repeat</keyword>
<dbReference type="PANTHER" id="PTHR43834">
    <property type="entry name" value="GTPASE DER"/>
    <property type="match status" value="1"/>
</dbReference>
<dbReference type="CDD" id="cd01894">
    <property type="entry name" value="EngA1"/>
    <property type="match status" value="1"/>
</dbReference>
<evidence type="ECO:0000256" key="5">
    <source>
        <dbReference type="ARBA" id="ARBA00022741"/>
    </source>
</evidence>
<dbReference type="FunFam" id="3.30.300.20:FF:000004">
    <property type="entry name" value="GTPase Der"/>
    <property type="match status" value="1"/>
</dbReference>
<feature type="binding site" evidence="8">
    <location>
        <begin position="321"/>
        <end position="324"/>
    </location>
    <ligand>
        <name>GTP</name>
        <dbReference type="ChEBI" id="CHEBI:37565"/>
        <label>2</label>
    </ligand>
</feature>
<feature type="binding site" evidence="8">
    <location>
        <begin position="256"/>
        <end position="260"/>
    </location>
    <ligand>
        <name>GTP</name>
        <dbReference type="ChEBI" id="CHEBI:37565"/>
        <label>2</label>
    </ligand>
</feature>
<dbReference type="EMBL" id="CP025613">
    <property type="protein sequence ID" value="AUN33467.1"/>
    <property type="molecule type" value="Genomic_DNA"/>
</dbReference>
<dbReference type="Proteomes" id="UP000234752">
    <property type="component" value="Plasmid unnamed1"/>
</dbReference>
<dbReference type="SUPFAM" id="SSF52540">
    <property type="entry name" value="P-loop containing nucleoside triphosphate hydrolases"/>
    <property type="match status" value="2"/>
</dbReference>
<geneLocation type="plasmid" evidence="11 12">
    <name>unnamed1</name>
</geneLocation>
<dbReference type="OrthoDB" id="9805918at2"/>
<comment type="similarity">
    <text evidence="1 8 9 10">Belongs to the TRAFAC class TrmE-Era-EngA-EngB-Septin-like GTPase superfamily. EngA (Der) GTPase family.</text>
</comment>
<evidence type="ECO:0000256" key="4">
    <source>
        <dbReference type="ARBA" id="ARBA00022737"/>
    </source>
</evidence>
<name>A0A2K9NK59_9PROT</name>
<dbReference type="InterPro" id="IPR027417">
    <property type="entry name" value="P-loop_NTPase"/>
</dbReference>
<feature type="binding site" evidence="8">
    <location>
        <begin position="14"/>
        <end position="21"/>
    </location>
    <ligand>
        <name>GTP</name>
        <dbReference type="ChEBI" id="CHEBI:37565"/>
        <label>1</label>
    </ligand>
</feature>
<evidence type="ECO:0000256" key="1">
    <source>
        <dbReference type="ARBA" id="ARBA00008279"/>
    </source>
</evidence>
<dbReference type="AlphaFoldDB" id="A0A2K9NK59"/>
<dbReference type="Gene3D" id="3.30.300.20">
    <property type="match status" value="1"/>
</dbReference>
<feature type="binding site" evidence="8">
    <location>
        <begin position="61"/>
        <end position="65"/>
    </location>
    <ligand>
        <name>GTP</name>
        <dbReference type="ChEBI" id="CHEBI:37565"/>
        <label>1</label>
    </ligand>
</feature>
<dbReference type="InterPro" id="IPR032859">
    <property type="entry name" value="KH_dom-like"/>
</dbReference>
<dbReference type="PIRSF" id="PIRSF006485">
    <property type="entry name" value="GTP-binding_EngA"/>
    <property type="match status" value="1"/>
</dbReference>
<dbReference type="RefSeq" id="WP_102114979.1">
    <property type="nucleotide sequence ID" value="NZ_BMGN01000001.1"/>
</dbReference>
<dbReference type="CDD" id="cd01895">
    <property type="entry name" value="EngA2"/>
    <property type="match status" value="1"/>
</dbReference>
<dbReference type="Pfam" id="PF01926">
    <property type="entry name" value="MMR_HSR1"/>
    <property type="match status" value="2"/>
</dbReference>
<protein>
    <recommendedName>
        <fullName evidence="2 8">GTPase Der</fullName>
    </recommendedName>
    <alternativeName>
        <fullName evidence="7 8">GTP-binding protein EngA</fullName>
    </alternativeName>
</protein>
<evidence type="ECO:0000256" key="8">
    <source>
        <dbReference type="HAMAP-Rule" id="MF_00195"/>
    </source>
</evidence>
<evidence type="ECO:0000256" key="10">
    <source>
        <dbReference type="RuleBase" id="RU004481"/>
    </source>
</evidence>
<evidence type="ECO:0000313" key="11">
    <source>
        <dbReference type="EMBL" id="AUN33467.1"/>
    </source>
</evidence>
<sequence length="468" mass="51741">MIKATHRLTVAIIGRPNVGKSTLFNRLVGKKIALVDDQPGVTRDWRAADGRVGGLEFTVVDTAGLEDVFDDSLEARMRRQTERAVERADVALFLIDARAGVTAMDKHFGAWLRKAGKPTILIANKCEGAASRPGLIEAFELGLGEPVPLSAEHGEGMADLVTALEPFMPKDEPEEEEAFDVDAAEAEVREEGETAAEDEPKALQLAIVGRPNVGKSTLLNALVQEERVLTGPEAGMTRDAIAVEWEWNGRPIRLVDTAGLRKRARVDEKLEKMANQDTLRVIRMAHVVVLLLDADGILDKQDLTIARLVIEEGRALVIALNKWDAVQDKNAALRRMSDRLQTSLPQVKGIPTVAISALKGQKLTDLLDAVVTTYGVWNRRIPTSQLNRWLADMTDSHPPPLVDGRRLKIRYMTQVKSRPPTFALFVSKPVDLPEHYSRYLVNGMREHLDLPGVPIRLLLRKGSTNPFD</sequence>
<keyword evidence="6 8" id="KW-0342">GTP-binding</keyword>
<evidence type="ECO:0000256" key="3">
    <source>
        <dbReference type="ARBA" id="ARBA00022517"/>
    </source>
</evidence>
<dbReference type="InterPro" id="IPR031166">
    <property type="entry name" value="G_ENGA"/>
</dbReference>
<dbReference type="GO" id="GO:0005525">
    <property type="term" value="F:GTP binding"/>
    <property type="evidence" value="ECO:0007669"/>
    <property type="project" value="UniProtKB-UniRule"/>
</dbReference>
<dbReference type="InterPro" id="IPR005225">
    <property type="entry name" value="Small_GTP-bd"/>
</dbReference>
<keyword evidence="3 8" id="KW-0690">Ribosome biogenesis</keyword>
<comment type="subunit">
    <text evidence="8">Associates with the 50S ribosomal subunit.</text>
</comment>
<dbReference type="Gene3D" id="3.40.50.300">
    <property type="entry name" value="P-loop containing nucleotide triphosphate hydrolases"/>
    <property type="match status" value="2"/>
</dbReference>
<dbReference type="InterPro" id="IPR006073">
    <property type="entry name" value="GTP-bd"/>
</dbReference>
<dbReference type="PRINTS" id="PR00326">
    <property type="entry name" value="GTP1OBG"/>
</dbReference>
<evidence type="ECO:0000256" key="2">
    <source>
        <dbReference type="ARBA" id="ARBA00020953"/>
    </source>
</evidence>
<dbReference type="KEGG" id="ncb:C0V82_24265"/>
<keyword evidence="5 8" id="KW-0547">Nucleotide-binding</keyword>
<dbReference type="HAMAP" id="MF_00195">
    <property type="entry name" value="GTPase_Der"/>
    <property type="match status" value="1"/>
</dbReference>
<feature type="binding site" evidence="8">
    <location>
        <begin position="124"/>
        <end position="127"/>
    </location>
    <ligand>
        <name>GTP</name>
        <dbReference type="ChEBI" id="CHEBI:37565"/>
        <label>1</label>
    </ligand>
</feature>
<dbReference type="NCBIfam" id="TIGR03594">
    <property type="entry name" value="GTPase_EngA"/>
    <property type="match status" value="1"/>
</dbReference>
<organism evidence="11 12">
    <name type="scientific">Niveispirillum cyanobacteriorum</name>
    <dbReference type="NCBI Taxonomy" id="1612173"/>
    <lineage>
        <taxon>Bacteria</taxon>
        <taxon>Pseudomonadati</taxon>
        <taxon>Pseudomonadota</taxon>
        <taxon>Alphaproteobacteria</taxon>
        <taxon>Rhodospirillales</taxon>
        <taxon>Azospirillaceae</taxon>
        <taxon>Niveispirillum</taxon>
    </lineage>
</organism>